<dbReference type="GO" id="GO:0003677">
    <property type="term" value="F:DNA binding"/>
    <property type="evidence" value="ECO:0007669"/>
    <property type="project" value="UniProtKB-KW"/>
</dbReference>
<protein>
    <submittedName>
        <fullName evidence="2">DNA-binding protein</fullName>
    </submittedName>
</protein>
<evidence type="ECO:0000259" key="1">
    <source>
        <dbReference type="Pfam" id="PF12728"/>
    </source>
</evidence>
<organism evidence="2 3">
    <name type="scientific">Catellatospora chokoriensis</name>
    <dbReference type="NCBI Taxonomy" id="310353"/>
    <lineage>
        <taxon>Bacteria</taxon>
        <taxon>Bacillati</taxon>
        <taxon>Actinomycetota</taxon>
        <taxon>Actinomycetes</taxon>
        <taxon>Micromonosporales</taxon>
        <taxon>Micromonosporaceae</taxon>
        <taxon>Catellatospora</taxon>
    </lineage>
</organism>
<dbReference type="Pfam" id="PF12728">
    <property type="entry name" value="HTH_17"/>
    <property type="match status" value="1"/>
</dbReference>
<dbReference type="InterPro" id="IPR010093">
    <property type="entry name" value="SinI_DNA-bd"/>
</dbReference>
<dbReference type="AlphaFoldDB" id="A0A8J3K988"/>
<gene>
    <name evidence="2" type="ORF">Cch02nite_83270</name>
</gene>
<evidence type="ECO:0000313" key="2">
    <source>
        <dbReference type="EMBL" id="GIF94883.1"/>
    </source>
</evidence>
<dbReference type="NCBIfam" id="TIGR01764">
    <property type="entry name" value="excise"/>
    <property type="match status" value="1"/>
</dbReference>
<dbReference type="EMBL" id="BONG01000137">
    <property type="protein sequence ID" value="GIF94883.1"/>
    <property type="molecule type" value="Genomic_DNA"/>
</dbReference>
<evidence type="ECO:0000313" key="3">
    <source>
        <dbReference type="Proteomes" id="UP000619293"/>
    </source>
</evidence>
<dbReference type="Proteomes" id="UP000619293">
    <property type="component" value="Unassembled WGS sequence"/>
</dbReference>
<keyword evidence="2" id="KW-0238">DNA-binding</keyword>
<reference evidence="2 3" key="1">
    <citation type="submission" date="2021-01" db="EMBL/GenBank/DDBJ databases">
        <title>Whole genome shotgun sequence of Catellatospora chokoriensis NBRC 107358.</title>
        <authorList>
            <person name="Komaki H."/>
            <person name="Tamura T."/>
        </authorList>
    </citation>
    <scope>NUCLEOTIDE SEQUENCE [LARGE SCALE GENOMIC DNA]</scope>
    <source>
        <strain evidence="2 3">NBRC 107358</strain>
    </source>
</reference>
<proteinExistence type="predicted"/>
<accession>A0A8J3K988</accession>
<comment type="caution">
    <text evidence="2">The sequence shown here is derived from an EMBL/GenBank/DDBJ whole genome shotgun (WGS) entry which is preliminary data.</text>
</comment>
<keyword evidence="3" id="KW-1185">Reference proteome</keyword>
<name>A0A8J3K988_9ACTN</name>
<sequence length="70" mass="7705">MDRLLTVEQAAELLNTKVRFARRLIAERRITFIKLGGHHVRIPESAILAFIAAGTVEPVRLAGSRGKVVA</sequence>
<dbReference type="RefSeq" id="WP_191844573.1">
    <property type="nucleotide sequence ID" value="NZ_BAAALB010000066.1"/>
</dbReference>
<feature type="domain" description="Helix-turn-helix" evidence="1">
    <location>
        <begin position="4"/>
        <end position="53"/>
    </location>
</feature>
<dbReference type="InterPro" id="IPR041657">
    <property type="entry name" value="HTH_17"/>
</dbReference>